<sequence>MSRLHDERERNIRGLERVMTDWSEEDSAAFAACLRRFNAAVEALS</sequence>
<dbReference type="Proteomes" id="UP001596058">
    <property type="component" value="Unassembled WGS sequence"/>
</dbReference>
<accession>A0ABW1CJC4</accession>
<organism evidence="1 2">
    <name type="scientific">Nonomuraea insulae</name>
    <dbReference type="NCBI Taxonomy" id="1616787"/>
    <lineage>
        <taxon>Bacteria</taxon>
        <taxon>Bacillati</taxon>
        <taxon>Actinomycetota</taxon>
        <taxon>Actinomycetes</taxon>
        <taxon>Streptosporangiales</taxon>
        <taxon>Streptosporangiaceae</taxon>
        <taxon>Nonomuraea</taxon>
    </lineage>
</organism>
<name>A0ABW1CJC4_9ACTN</name>
<keyword evidence="2" id="KW-1185">Reference proteome</keyword>
<gene>
    <name evidence="1" type="ORF">ACFPZ3_18460</name>
</gene>
<evidence type="ECO:0000313" key="1">
    <source>
        <dbReference type="EMBL" id="MFC5825849.1"/>
    </source>
</evidence>
<evidence type="ECO:0000313" key="2">
    <source>
        <dbReference type="Proteomes" id="UP001596058"/>
    </source>
</evidence>
<dbReference type="RefSeq" id="WP_379515364.1">
    <property type="nucleotide sequence ID" value="NZ_JBHSPA010000023.1"/>
</dbReference>
<comment type="caution">
    <text evidence="1">The sequence shown here is derived from an EMBL/GenBank/DDBJ whole genome shotgun (WGS) entry which is preliminary data.</text>
</comment>
<dbReference type="EMBL" id="JBHSPA010000023">
    <property type="protein sequence ID" value="MFC5825849.1"/>
    <property type="molecule type" value="Genomic_DNA"/>
</dbReference>
<proteinExistence type="predicted"/>
<reference evidence="2" key="1">
    <citation type="journal article" date="2019" name="Int. J. Syst. Evol. Microbiol.">
        <title>The Global Catalogue of Microorganisms (GCM) 10K type strain sequencing project: providing services to taxonomists for standard genome sequencing and annotation.</title>
        <authorList>
            <consortium name="The Broad Institute Genomics Platform"/>
            <consortium name="The Broad Institute Genome Sequencing Center for Infectious Disease"/>
            <person name="Wu L."/>
            <person name="Ma J."/>
        </authorList>
    </citation>
    <scope>NUCLEOTIDE SEQUENCE [LARGE SCALE GENOMIC DNA]</scope>
    <source>
        <strain evidence="2">CCUG 53903</strain>
    </source>
</reference>
<evidence type="ECO:0008006" key="3">
    <source>
        <dbReference type="Google" id="ProtNLM"/>
    </source>
</evidence>
<protein>
    <recommendedName>
        <fullName evidence="3">MarR family transcriptional regulator</fullName>
    </recommendedName>
</protein>